<dbReference type="CDD" id="cd00586">
    <property type="entry name" value="4HBT"/>
    <property type="match status" value="1"/>
</dbReference>
<comment type="caution">
    <text evidence="3">The sequence shown here is derived from an EMBL/GenBank/DDBJ whole genome shotgun (WGS) entry which is preliminary data.</text>
</comment>
<dbReference type="OrthoDB" id="9800856at2"/>
<organism evidence="3 4">
    <name type="scientific">Leeuwenhoekiella aequorea</name>
    <dbReference type="NCBI Taxonomy" id="283736"/>
    <lineage>
        <taxon>Bacteria</taxon>
        <taxon>Pseudomonadati</taxon>
        <taxon>Bacteroidota</taxon>
        <taxon>Flavobacteriia</taxon>
        <taxon>Flavobacteriales</taxon>
        <taxon>Flavobacteriaceae</taxon>
        <taxon>Leeuwenhoekiella</taxon>
    </lineage>
</organism>
<sequence length="132" mass="15377">MKTSTTTVKVRYAETDKMGVVHHANYPIYLELARIEWLNDIGISYKNMEEEGVMLPVYEMQFSFLSPAYFDDTLTIKTILKQLPRARITFDYEITNEAGKLLTKAQTTLVFIDTKTNRPTRCPEYVLDRLKN</sequence>
<dbReference type="InterPro" id="IPR006684">
    <property type="entry name" value="YbgC/YbaW"/>
</dbReference>
<dbReference type="PANTHER" id="PTHR31793">
    <property type="entry name" value="4-HYDROXYBENZOYL-COA THIOESTERASE FAMILY MEMBER"/>
    <property type="match status" value="1"/>
</dbReference>
<keyword evidence="4" id="KW-1185">Reference proteome</keyword>
<evidence type="ECO:0000256" key="2">
    <source>
        <dbReference type="ARBA" id="ARBA00022801"/>
    </source>
</evidence>
<evidence type="ECO:0000313" key="3">
    <source>
        <dbReference type="EMBL" id="RXG23218.1"/>
    </source>
</evidence>
<keyword evidence="2 3" id="KW-0378">Hydrolase</keyword>
<dbReference type="InterPro" id="IPR050563">
    <property type="entry name" value="4-hydroxybenzoyl-CoA_TE"/>
</dbReference>
<dbReference type="GO" id="GO:0047617">
    <property type="term" value="F:fatty acyl-CoA hydrolase activity"/>
    <property type="evidence" value="ECO:0007669"/>
    <property type="project" value="TreeGrafter"/>
</dbReference>
<evidence type="ECO:0000256" key="1">
    <source>
        <dbReference type="ARBA" id="ARBA00005953"/>
    </source>
</evidence>
<protein>
    <submittedName>
        <fullName evidence="3">Acyl-CoA thioester hydrolase</fullName>
    </submittedName>
</protein>
<dbReference type="PANTHER" id="PTHR31793:SF27">
    <property type="entry name" value="NOVEL THIOESTERASE SUPERFAMILY DOMAIN AND SAPOSIN A-TYPE DOMAIN CONTAINING PROTEIN (0610012H03RIK)"/>
    <property type="match status" value="1"/>
</dbReference>
<accession>A0A4Q0P9Y5</accession>
<dbReference type="PIRSF" id="PIRSF003230">
    <property type="entry name" value="YbgC"/>
    <property type="match status" value="1"/>
</dbReference>
<comment type="similarity">
    <text evidence="1">Belongs to the 4-hydroxybenzoyl-CoA thioesterase family.</text>
</comment>
<dbReference type="Pfam" id="PF13279">
    <property type="entry name" value="4HBT_2"/>
    <property type="match status" value="1"/>
</dbReference>
<dbReference type="Gene3D" id="3.10.129.10">
    <property type="entry name" value="Hotdog Thioesterase"/>
    <property type="match status" value="1"/>
</dbReference>
<dbReference type="AlphaFoldDB" id="A0A4Q0P9Y5"/>
<dbReference type="RefSeq" id="WP_128756761.1">
    <property type="nucleotide sequence ID" value="NZ_QOVM01000002.1"/>
</dbReference>
<reference evidence="3 4" key="1">
    <citation type="submission" date="2018-07" db="EMBL/GenBank/DDBJ databases">
        <title>Leeuwenhoekiella genomics.</title>
        <authorList>
            <person name="Tahon G."/>
            <person name="Willems A."/>
        </authorList>
    </citation>
    <scope>NUCLEOTIDE SEQUENCE [LARGE SCALE GENOMIC DNA]</scope>
    <source>
        <strain evidence="3 4">LMG 22550</strain>
    </source>
</reference>
<dbReference type="InterPro" id="IPR029069">
    <property type="entry name" value="HotDog_dom_sf"/>
</dbReference>
<dbReference type="SUPFAM" id="SSF54637">
    <property type="entry name" value="Thioesterase/thiol ester dehydrase-isomerase"/>
    <property type="match status" value="1"/>
</dbReference>
<name>A0A4Q0P9Y5_9FLAO</name>
<gene>
    <name evidence="3" type="ORF">DSM00_830</name>
</gene>
<dbReference type="EMBL" id="QOVM01000002">
    <property type="protein sequence ID" value="RXG23218.1"/>
    <property type="molecule type" value="Genomic_DNA"/>
</dbReference>
<proteinExistence type="inferred from homology"/>
<dbReference type="NCBIfam" id="TIGR00051">
    <property type="entry name" value="YbgC/FadM family acyl-CoA thioesterase"/>
    <property type="match status" value="1"/>
</dbReference>
<dbReference type="Proteomes" id="UP000289238">
    <property type="component" value="Unassembled WGS sequence"/>
</dbReference>
<evidence type="ECO:0000313" key="4">
    <source>
        <dbReference type="Proteomes" id="UP000289238"/>
    </source>
</evidence>